<dbReference type="Pfam" id="PF09995">
    <property type="entry name" value="MPAB_Lcp_cat"/>
    <property type="match status" value="1"/>
</dbReference>
<dbReference type="EMBL" id="RJKE01000001">
    <property type="protein sequence ID" value="ROO89565.1"/>
    <property type="molecule type" value="Genomic_DNA"/>
</dbReference>
<keyword evidence="3" id="KW-1185">Reference proteome</keyword>
<protein>
    <submittedName>
        <fullName evidence="2">Uncharacterized protein (DUF2236 family)</fullName>
    </submittedName>
</protein>
<feature type="domain" description="ER-bound oxygenase mpaB/mpaB'/Rubber oxygenase catalytic" evidence="1">
    <location>
        <begin position="51"/>
        <end position="287"/>
    </location>
</feature>
<evidence type="ECO:0000313" key="2">
    <source>
        <dbReference type="EMBL" id="ROO89565.1"/>
    </source>
</evidence>
<comment type="caution">
    <text evidence="2">The sequence shown here is derived from an EMBL/GenBank/DDBJ whole genome shotgun (WGS) entry which is preliminary data.</text>
</comment>
<evidence type="ECO:0000259" key="1">
    <source>
        <dbReference type="Pfam" id="PF09995"/>
    </source>
</evidence>
<reference evidence="2 3" key="1">
    <citation type="submission" date="2018-11" db="EMBL/GenBank/DDBJ databases">
        <title>Sequencing the genomes of 1000 actinobacteria strains.</title>
        <authorList>
            <person name="Klenk H.-P."/>
        </authorList>
    </citation>
    <scope>NUCLEOTIDE SEQUENCE [LARGE SCALE GENOMIC DNA]</scope>
    <source>
        <strain evidence="2 3">DSM 44254</strain>
    </source>
</reference>
<dbReference type="PANTHER" id="PTHR36151:SF3">
    <property type="entry name" value="ER-BOUND OXYGENASE MPAB_MPAB'_RUBBER OXYGENASE CATALYTIC DOMAIN-CONTAINING PROTEIN"/>
    <property type="match status" value="1"/>
</dbReference>
<dbReference type="PANTHER" id="PTHR36151">
    <property type="entry name" value="BLR2777 PROTEIN"/>
    <property type="match status" value="1"/>
</dbReference>
<gene>
    <name evidence="2" type="ORF">EDD29_7263</name>
</gene>
<proteinExistence type="predicted"/>
<dbReference type="InterPro" id="IPR018713">
    <property type="entry name" value="MPAB/Lcp_cat_dom"/>
</dbReference>
<sequence length="314" mass="34803">MANMAKGDRPGLSDRLMDRVFQPVREEFFKNVRFAEPAGDAGWFGPGSAVWHVHSHLPAVQIGLAAAAMMETLHPTMAWMGYEHTRAIERVDGVPTGRFDEKGMASRTGRSVAFFLGVTMGPAEVAEQVCRTVRAMHDGIAGVRPDGHAYRASDPELLTWNYATQAWGLAAAHTAFHPRPLRGEGLERFFEEYARVGEALGAVDPPRTRAGVMRLLEDSVPHLGVTLPAVRHLNPLAPWRYPVHQRPVYALVQWAVQDLHPEWAQELMNTPRHTPLGRLARRKAMKALVNALGGARIREVRQSWERAASVPADA</sequence>
<dbReference type="Proteomes" id="UP000272400">
    <property type="component" value="Unassembled WGS sequence"/>
</dbReference>
<dbReference type="RefSeq" id="WP_211360109.1">
    <property type="nucleotide sequence ID" value="NZ_RJKE01000001.1"/>
</dbReference>
<dbReference type="AlphaFoldDB" id="A0A3N1D7R7"/>
<organism evidence="2 3">
    <name type="scientific">Actinocorallia herbida</name>
    <dbReference type="NCBI Taxonomy" id="58109"/>
    <lineage>
        <taxon>Bacteria</taxon>
        <taxon>Bacillati</taxon>
        <taxon>Actinomycetota</taxon>
        <taxon>Actinomycetes</taxon>
        <taxon>Streptosporangiales</taxon>
        <taxon>Thermomonosporaceae</taxon>
        <taxon>Actinocorallia</taxon>
    </lineage>
</organism>
<name>A0A3N1D7R7_9ACTN</name>
<dbReference type="GO" id="GO:0016491">
    <property type="term" value="F:oxidoreductase activity"/>
    <property type="evidence" value="ECO:0007669"/>
    <property type="project" value="InterPro"/>
</dbReference>
<accession>A0A3N1D7R7</accession>
<evidence type="ECO:0000313" key="3">
    <source>
        <dbReference type="Proteomes" id="UP000272400"/>
    </source>
</evidence>